<dbReference type="STRING" id="1198114.AciX9_0175"/>
<dbReference type="AlphaFoldDB" id="E8WV74"/>
<evidence type="ECO:0000256" key="4">
    <source>
        <dbReference type="ARBA" id="ARBA00022692"/>
    </source>
</evidence>
<dbReference type="GO" id="GO:0044718">
    <property type="term" value="P:siderophore transmembrane transport"/>
    <property type="evidence" value="ECO:0007669"/>
    <property type="project" value="TreeGrafter"/>
</dbReference>
<dbReference type="HOGENOM" id="CLU_006298_0_0_0"/>
<gene>
    <name evidence="9" type="ordered locus">AciX9_0175</name>
</gene>
<dbReference type="InterPro" id="IPR039426">
    <property type="entry name" value="TonB-dep_rcpt-like"/>
</dbReference>
<dbReference type="KEGG" id="acm:AciX9_0175"/>
<dbReference type="InterPro" id="IPR036942">
    <property type="entry name" value="Beta-barrel_TonB_sf"/>
</dbReference>
<dbReference type="InterPro" id="IPR008969">
    <property type="entry name" value="CarboxyPept-like_regulatory"/>
</dbReference>
<comment type="subcellular location">
    <subcellularLocation>
        <location evidence="1">Cell outer membrane</location>
        <topology evidence="1">Multi-pass membrane protein</topology>
    </subcellularLocation>
</comment>
<dbReference type="Pfam" id="PF13620">
    <property type="entry name" value="CarboxypepD_reg"/>
    <property type="match status" value="1"/>
</dbReference>
<dbReference type="EMBL" id="CP002480">
    <property type="protein sequence ID" value="ADW67249.1"/>
    <property type="molecule type" value="Genomic_DNA"/>
</dbReference>
<feature type="chain" id="PRO_5003234072" evidence="7">
    <location>
        <begin position="27"/>
        <end position="1156"/>
    </location>
</feature>
<keyword evidence="10" id="KW-1185">Reference proteome</keyword>
<dbReference type="Pfam" id="PF25183">
    <property type="entry name" value="OMP_b-brl_4"/>
    <property type="match status" value="1"/>
</dbReference>
<dbReference type="Gene3D" id="2.40.170.20">
    <property type="entry name" value="TonB-dependent receptor, beta-barrel domain"/>
    <property type="match status" value="1"/>
</dbReference>
<keyword evidence="6" id="KW-0998">Cell outer membrane</keyword>
<evidence type="ECO:0000256" key="6">
    <source>
        <dbReference type="ARBA" id="ARBA00023237"/>
    </source>
</evidence>
<evidence type="ECO:0000313" key="9">
    <source>
        <dbReference type="EMBL" id="ADW67249.1"/>
    </source>
</evidence>
<name>E8WV74_GRATM</name>
<evidence type="ECO:0000313" key="10">
    <source>
        <dbReference type="Proteomes" id="UP000000343"/>
    </source>
</evidence>
<feature type="domain" description="TonB-dependent transporter Oar-like beta-barrel" evidence="8">
    <location>
        <begin position="244"/>
        <end position="1102"/>
    </location>
</feature>
<dbReference type="Gene3D" id="2.60.40.1120">
    <property type="entry name" value="Carboxypeptidase-like, regulatory domain"/>
    <property type="match status" value="1"/>
</dbReference>
<keyword evidence="7" id="KW-0732">Signal</keyword>
<evidence type="ECO:0000256" key="5">
    <source>
        <dbReference type="ARBA" id="ARBA00023136"/>
    </source>
</evidence>
<evidence type="ECO:0000256" key="3">
    <source>
        <dbReference type="ARBA" id="ARBA00022452"/>
    </source>
</evidence>
<evidence type="ECO:0000259" key="8">
    <source>
        <dbReference type="Pfam" id="PF25183"/>
    </source>
</evidence>
<keyword evidence="9" id="KW-0675">Receptor</keyword>
<dbReference type="GO" id="GO:0015344">
    <property type="term" value="F:siderophore uptake transmembrane transporter activity"/>
    <property type="evidence" value="ECO:0007669"/>
    <property type="project" value="TreeGrafter"/>
</dbReference>
<organism evidence="10">
    <name type="scientific">Granulicella tundricola (strain ATCC BAA-1859 / DSM 23138 / MP5ACTX9)</name>
    <dbReference type="NCBI Taxonomy" id="1198114"/>
    <lineage>
        <taxon>Bacteria</taxon>
        <taxon>Pseudomonadati</taxon>
        <taxon>Acidobacteriota</taxon>
        <taxon>Terriglobia</taxon>
        <taxon>Terriglobales</taxon>
        <taxon>Acidobacteriaceae</taxon>
        <taxon>Granulicella</taxon>
    </lineage>
</organism>
<dbReference type="Proteomes" id="UP000000343">
    <property type="component" value="Chromosome"/>
</dbReference>
<dbReference type="PANTHER" id="PTHR30069">
    <property type="entry name" value="TONB-DEPENDENT OUTER MEMBRANE RECEPTOR"/>
    <property type="match status" value="1"/>
</dbReference>
<keyword evidence="4" id="KW-0812">Transmembrane</keyword>
<dbReference type="SUPFAM" id="SSF49464">
    <property type="entry name" value="Carboxypeptidase regulatory domain-like"/>
    <property type="match status" value="1"/>
</dbReference>
<sequence length="1156" mass="122288">MVSRRLLSLAAVSLVCTGPMALSAFAQSAALGGIAGIVRDSSGAVVSGASVQIKNTQTGAARTVTTNSEGHYEATFLQPGMYEVILGGGSFATVDQKNVAVTVGDTRTVDATLGLSSVSTDVIVTSEAPLIDTEKVEGSQVVGQQLISNLPIASRRFESFVLLTPNVVPDGNTGLIGYRGISGVYNQNLIDGANNNQQFFSEARGRSIGSPYVFPVDAISEFQSSATGYSAELGGAAGGIINAITKSGTNQFHGDAYEYYRTPGFNALDPYNKYNGRLQNNPYLLSQPVKVQHQFGISAGGPIIQDKLFFHFTYDGYRKVNPVSYLSTYNSTTTSVANLAHLCDGGTVHVQDGTTIYPTTIPNVSATQCAAGVTAVQSQLGSFGRSAKQDIYFPRLDYQLNSKTHLSAEFLFANFHQPNGYNSSVTVSNGGVSQNGTADFHERILIANAETQVSSRSTNVVHFQWARDLETDGTNSGGPSNSLTNLVALGETSALPRGKFPDEHRWQATDVYSTTLGHHTIKAGFDLNFVHEQIANLFGGDGSFSYSNSNAEYNFTNFLQDALAVNPTLTTAGGTPVSRHYNSFSQTVDQLTGVGADDFWNQNIDGFVEDAWKATPKLLVSVGVRYDVQLVPGPDLPNTANPVAFNATSQINPDLKMIQPRIGFAWNPYPGTVVRGGYGIFYGQISNSSYYTLRRENGVYQKQYGPITPAVTPVPYVVTGGAVTGSGTTPGTCAPTAGSNVCYTNPGSFVSYAPQGGVPIFTPPGPAPTNPVTGGAITSTGLAAVPSGTITIRGLDPSFQNPQSHSADLAVEQQLPLHSTLTVSYVGNRALRLPVYVDTNVDPNSVITTRTYQYTNAQGVTSNFAEPIYRNRLYTNTGAVATGFSDVNSWYHSFVASVRKPMSHGVEILANYTWAKALDGGQTYGGNGTFNGTDAPLIPFALGAHKGRSNEYSRSDLDIRGRFVGTIVAKSALPIANHYVAYAANGWLLSGTLTAQTGEPITATVNGSITYLTSSSTALGNLTSDAGVTNAVFTSGPGARVPDYIASRNSFKGPGVHNVDARVSRDFPLKSDRYHFEVAAELFNVLNHRNILSTNTALVAYSAPGASGCPTVASNPNGVGCLGPLSASTAAFASPASTSNIIYGARQMQLVGKFTF</sequence>
<protein>
    <submittedName>
        <fullName evidence="9">TonB-dependent receptor</fullName>
    </submittedName>
</protein>
<dbReference type="InterPro" id="IPR057601">
    <property type="entry name" value="Oar-like_b-barrel"/>
</dbReference>
<reference evidence="10" key="1">
    <citation type="submission" date="2011-01" db="EMBL/GenBank/DDBJ databases">
        <title>Complete sequence of chromosome of Acidobacterium sp. MP5ACTX9.</title>
        <authorList>
            <consortium name="US DOE Joint Genome Institute"/>
            <person name="Lucas S."/>
            <person name="Copeland A."/>
            <person name="Lapidus A."/>
            <person name="Cheng J.-F."/>
            <person name="Goodwin L."/>
            <person name="Pitluck S."/>
            <person name="Teshima H."/>
            <person name="Detter J.C."/>
            <person name="Han C."/>
            <person name="Tapia R."/>
            <person name="Land M."/>
            <person name="Hauser L."/>
            <person name="Kyrpides N."/>
            <person name="Ivanova N."/>
            <person name="Ovchinnikova G."/>
            <person name="Pagani I."/>
            <person name="Rawat S.R."/>
            <person name="Mannisto M."/>
            <person name="Haggblom M.M."/>
            <person name="Woyke T."/>
        </authorList>
    </citation>
    <scope>NUCLEOTIDE SEQUENCE [LARGE SCALE GENOMIC DNA]</scope>
    <source>
        <strain evidence="10">MP5ACTX9</strain>
    </source>
</reference>
<evidence type="ECO:0000256" key="2">
    <source>
        <dbReference type="ARBA" id="ARBA00022448"/>
    </source>
</evidence>
<feature type="signal peptide" evidence="7">
    <location>
        <begin position="1"/>
        <end position="26"/>
    </location>
</feature>
<dbReference type="PaxDb" id="1198114-AciX9_0175"/>
<dbReference type="PANTHER" id="PTHR30069:SF46">
    <property type="entry name" value="OAR PROTEIN"/>
    <property type="match status" value="1"/>
</dbReference>
<keyword evidence="5" id="KW-0472">Membrane</keyword>
<dbReference type="SUPFAM" id="SSF56935">
    <property type="entry name" value="Porins"/>
    <property type="match status" value="1"/>
</dbReference>
<accession>E8WV74</accession>
<dbReference type="eggNOG" id="COG4771">
    <property type="taxonomic scope" value="Bacteria"/>
</dbReference>
<evidence type="ECO:0000256" key="1">
    <source>
        <dbReference type="ARBA" id="ARBA00004571"/>
    </source>
</evidence>
<keyword evidence="2" id="KW-0813">Transport</keyword>
<dbReference type="GO" id="GO:0009279">
    <property type="term" value="C:cell outer membrane"/>
    <property type="evidence" value="ECO:0007669"/>
    <property type="project" value="UniProtKB-SubCell"/>
</dbReference>
<keyword evidence="3" id="KW-1134">Transmembrane beta strand</keyword>
<proteinExistence type="predicted"/>
<evidence type="ECO:0000256" key="7">
    <source>
        <dbReference type="SAM" id="SignalP"/>
    </source>
</evidence>